<dbReference type="Pfam" id="PF00226">
    <property type="entry name" value="DnaJ"/>
    <property type="match status" value="1"/>
</dbReference>
<feature type="compositionally biased region" description="Basic and acidic residues" evidence="1">
    <location>
        <begin position="130"/>
        <end position="142"/>
    </location>
</feature>
<gene>
    <name evidence="3" type="ORF">MKW98_030577</name>
</gene>
<dbReference type="InterPro" id="IPR001623">
    <property type="entry name" value="DnaJ_domain"/>
</dbReference>
<dbReference type="PANTHER" id="PTHR44743:SF10">
    <property type="entry name" value="J DOMAIN-CONTAINING PROTEIN"/>
    <property type="match status" value="1"/>
</dbReference>
<dbReference type="PROSITE" id="PS00636">
    <property type="entry name" value="DNAJ_1"/>
    <property type="match status" value="1"/>
</dbReference>
<feature type="domain" description="J" evidence="2">
    <location>
        <begin position="9"/>
        <end position="79"/>
    </location>
</feature>
<dbReference type="SUPFAM" id="SSF46565">
    <property type="entry name" value="Chaperone J-domain"/>
    <property type="match status" value="1"/>
</dbReference>
<evidence type="ECO:0000259" key="2">
    <source>
        <dbReference type="PROSITE" id="PS50076"/>
    </source>
</evidence>
<evidence type="ECO:0000313" key="3">
    <source>
        <dbReference type="EMBL" id="KAI3910769.1"/>
    </source>
</evidence>
<evidence type="ECO:0000256" key="1">
    <source>
        <dbReference type="SAM" id="MobiDB-lite"/>
    </source>
</evidence>
<name>A0AAD4SKT1_9MAGN</name>
<dbReference type="SMART" id="SM00271">
    <property type="entry name" value="DnaJ"/>
    <property type="match status" value="1"/>
</dbReference>
<dbReference type="PROSITE" id="PS50076">
    <property type="entry name" value="DNAJ_2"/>
    <property type="match status" value="1"/>
</dbReference>
<dbReference type="PANTHER" id="PTHR44743">
    <property type="entry name" value="PUTATIVE, EXPRESSED-RELATED"/>
    <property type="match status" value="1"/>
</dbReference>
<accession>A0AAD4SKT1</accession>
<dbReference type="InterPro" id="IPR036869">
    <property type="entry name" value="J_dom_sf"/>
</dbReference>
<feature type="region of interest" description="Disordered" evidence="1">
    <location>
        <begin position="124"/>
        <end position="164"/>
    </location>
</feature>
<dbReference type="Gene3D" id="1.10.287.110">
    <property type="entry name" value="DnaJ domain"/>
    <property type="match status" value="1"/>
</dbReference>
<dbReference type="Proteomes" id="UP001202328">
    <property type="component" value="Unassembled WGS sequence"/>
</dbReference>
<keyword evidence="4" id="KW-1185">Reference proteome</keyword>
<dbReference type="AlphaFoldDB" id="A0AAD4SKT1"/>
<proteinExistence type="predicted"/>
<sequence>MEQVRGRYCYYAILGISKHASQSEIRKAYRKLALKWHPDRWNLRNSTMGNEAKQRFQQIQEAYAVLSDERKRSVYDVGLYDPLQEEDEGFSDFMQEMLSMMANVQNQQNSFEDLQKMFNELTRGDSVQFHNEDDDKDTDQTARKRVRGTGSPSQFNSMPAPVYL</sequence>
<evidence type="ECO:0000313" key="4">
    <source>
        <dbReference type="Proteomes" id="UP001202328"/>
    </source>
</evidence>
<dbReference type="EMBL" id="JAJJMB010010117">
    <property type="protein sequence ID" value="KAI3910769.1"/>
    <property type="molecule type" value="Genomic_DNA"/>
</dbReference>
<dbReference type="PRINTS" id="PR00625">
    <property type="entry name" value="JDOMAIN"/>
</dbReference>
<dbReference type="InterPro" id="IPR018253">
    <property type="entry name" value="DnaJ_domain_CS"/>
</dbReference>
<comment type="caution">
    <text evidence="3">The sequence shown here is derived from an EMBL/GenBank/DDBJ whole genome shotgun (WGS) entry which is preliminary data.</text>
</comment>
<reference evidence="3" key="1">
    <citation type="submission" date="2022-04" db="EMBL/GenBank/DDBJ databases">
        <title>A functionally conserved STORR gene fusion in Papaver species that diverged 16.8 million years ago.</title>
        <authorList>
            <person name="Catania T."/>
        </authorList>
    </citation>
    <scope>NUCLEOTIDE SEQUENCE</scope>
    <source>
        <strain evidence="3">S-188037</strain>
    </source>
</reference>
<protein>
    <recommendedName>
        <fullName evidence="2">J domain-containing protein</fullName>
    </recommendedName>
</protein>
<organism evidence="3 4">
    <name type="scientific">Papaver atlanticum</name>
    <dbReference type="NCBI Taxonomy" id="357466"/>
    <lineage>
        <taxon>Eukaryota</taxon>
        <taxon>Viridiplantae</taxon>
        <taxon>Streptophyta</taxon>
        <taxon>Embryophyta</taxon>
        <taxon>Tracheophyta</taxon>
        <taxon>Spermatophyta</taxon>
        <taxon>Magnoliopsida</taxon>
        <taxon>Ranunculales</taxon>
        <taxon>Papaveraceae</taxon>
        <taxon>Papaveroideae</taxon>
        <taxon>Papaver</taxon>
    </lineage>
</organism>
<dbReference type="CDD" id="cd06257">
    <property type="entry name" value="DnaJ"/>
    <property type="match status" value="1"/>
</dbReference>